<gene>
    <name evidence="1" type="ORF">AKJ09_11042</name>
</gene>
<dbReference type="RefSeq" id="WP_169928649.1">
    <property type="nucleotide sequence ID" value="NZ_CP012333.1"/>
</dbReference>
<name>A0A0K1QF36_9BACT</name>
<dbReference type="STRING" id="1391654.AKJ09_11042"/>
<evidence type="ECO:0000313" key="1">
    <source>
        <dbReference type="EMBL" id="AKV04379.1"/>
    </source>
</evidence>
<accession>A0A0K1QF36</accession>
<protein>
    <submittedName>
        <fullName evidence="1">Uncharacterized protein</fullName>
    </submittedName>
</protein>
<sequence>MTDLIETAVDTSPGVVGCAVAMATWKSFGGEEGEVSIRFDGERWKAAFE</sequence>
<keyword evidence="2" id="KW-1185">Reference proteome</keyword>
<dbReference type="AlphaFoldDB" id="A0A0K1QF36"/>
<evidence type="ECO:0000313" key="2">
    <source>
        <dbReference type="Proteomes" id="UP000064967"/>
    </source>
</evidence>
<organism evidence="1 2">
    <name type="scientific">Labilithrix luteola</name>
    <dbReference type="NCBI Taxonomy" id="1391654"/>
    <lineage>
        <taxon>Bacteria</taxon>
        <taxon>Pseudomonadati</taxon>
        <taxon>Myxococcota</taxon>
        <taxon>Polyangia</taxon>
        <taxon>Polyangiales</taxon>
        <taxon>Labilitrichaceae</taxon>
        <taxon>Labilithrix</taxon>
    </lineage>
</organism>
<reference evidence="1 2" key="1">
    <citation type="submission" date="2015-08" db="EMBL/GenBank/DDBJ databases">
        <authorList>
            <person name="Babu N.S."/>
            <person name="Beckwith C.J."/>
            <person name="Beseler K.G."/>
            <person name="Brison A."/>
            <person name="Carone J.V."/>
            <person name="Caskin T.P."/>
            <person name="Diamond M."/>
            <person name="Durham M.E."/>
            <person name="Foxe J.M."/>
            <person name="Go M."/>
            <person name="Henderson B.A."/>
            <person name="Jones I.B."/>
            <person name="McGettigan J.A."/>
            <person name="Micheletti S.J."/>
            <person name="Nasrallah M.E."/>
            <person name="Ortiz D."/>
            <person name="Piller C.R."/>
            <person name="Privatt S.R."/>
            <person name="Schneider S.L."/>
            <person name="Sharp S."/>
            <person name="Smith T.C."/>
            <person name="Stanton J.D."/>
            <person name="Ullery H.E."/>
            <person name="Wilson R.J."/>
            <person name="Serrano M.G."/>
            <person name="Buck G."/>
            <person name="Lee V."/>
            <person name="Wang Y."/>
            <person name="Carvalho R."/>
            <person name="Voegtly L."/>
            <person name="Shi R."/>
            <person name="Duckworth R."/>
            <person name="Johnson A."/>
            <person name="Loviza R."/>
            <person name="Walstead R."/>
            <person name="Shah Z."/>
            <person name="Kiflezghi M."/>
            <person name="Wade K."/>
            <person name="Ball S.L."/>
            <person name="Bradley K.W."/>
            <person name="Asai D.J."/>
            <person name="Bowman C.A."/>
            <person name="Russell D.A."/>
            <person name="Pope W.H."/>
            <person name="Jacobs-Sera D."/>
            <person name="Hendrix R.W."/>
            <person name="Hatfull G.F."/>
        </authorList>
    </citation>
    <scope>NUCLEOTIDE SEQUENCE [LARGE SCALE GENOMIC DNA]</scope>
    <source>
        <strain evidence="1 2">DSM 27648</strain>
    </source>
</reference>
<dbReference type="KEGG" id="llu:AKJ09_11042"/>
<proteinExistence type="predicted"/>
<dbReference type="EMBL" id="CP012333">
    <property type="protein sequence ID" value="AKV04379.1"/>
    <property type="molecule type" value="Genomic_DNA"/>
</dbReference>
<dbReference type="Proteomes" id="UP000064967">
    <property type="component" value="Chromosome"/>
</dbReference>